<dbReference type="PANTHER" id="PTHR42834:SF1">
    <property type="entry name" value="ENDONUCLEASE_EXONUCLEASE_PHOSPHATASE FAMILY PROTEIN (AFU_ORTHOLOGUE AFUA_3G09210)"/>
    <property type="match status" value="1"/>
</dbReference>
<feature type="domain" description="Endonuclease/exonuclease/phosphatase" evidence="1">
    <location>
        <begin position="57"/>
        <end position="233"/>
    </location>
</feature>
<dbReference type="SUPFAM" id="SSF56219">
    <property type="entry name" value="DNase I-like"/>
    <property type="match status" value="1"/>
</dbReference>
<dbReference type="PANTHER" id="PTHR42834">
    <property type="entry name" value="ENDONUCLEASE/EXONUCLEASE/PHOSPHATASE FAMILY PROTEIN (AFU_ORTHOLOGUE AFUA_3G09210)"/>
    <property type="match status" value="1"/>
</dbReference>
<accession>A0ABW5N0J2</accession>
<organism evidence="2 3">
    <name type="scientific">Croceitalea marina</name>
    <dbReference type="NCBI Taxonomy" id="1775166"/>
    <lineage>
        <taxon>Bacteria</taxon>
        <taxon>Pseudomonadati</taxon>
        <taxon>Bacteroidota</taxon>
        <taxon>Flavobacteriia</taxon>
        <taxon>Flavobacteriales</taxon>
        <taxon>Flavobacteriaceae</taxon>
        <taxon>Croceitalea</taxon>
    </lineage>
</organism>
<evidence type="ECO:0000313" key="2">
    <source>
        <dbReference type="EMBL" id="MFD2588977.1"/>
    </source>
</evidence>
<gene>
    <name evidence="2" type="ORF">ACFSQJ_18780</name>
</gene>
<dbReference type="EMBL" id="JBHULB010000083">
    <property type="protein sequence ID" value="MFD2588977.1"/>
    <property type="molecule type" value="Genomic_DNA"/>
</dbReference>
<comment type="caution">
    <text evidence="2">The sequence shown here is derived from an EMBL/GenBank/DDBJ whole genome shotgun (WGS) entry which is preliminary data.</text>
</comment>
<dbReference type="Gene3D" id="3.60.10.10">
    <property type="entry name" value="Endonuclease/exonuclease/phosphatase"/>
    <property type="match status" value="1"/>
</dbReference>
<keyword evidence="2" id="KW-0540">Nuclease</keyword>
<name>A0ABW5N0J2_9FLAO</name>
<dbReference type="InterPro" id="IPR005135">
    <property type="entry name" value="Endo/exonuclease/phosphatase"/>
</dbReference>
<keyword evidence="2" id="KW-0255">Endonuclease</keyword>
<dbReference type="Proteomes" id="UP001597526">
    <property type="component" value="Unassembled WGS sequence"/>
</dbReference>
<protein>
    <submittedName>
        <fullName evidence="2">Endonuclease/exonuclease/phosphatase family protein</fullName>
    </submittedName>
</protein>
<sequence length="372" mass="43513">MISITTFNANNFFLRYKFSKNLPNSKSKDSLIEAGEVIGYLPGIAFGKYTKNFIVWDSKRRNLASEALKAPDDKFPDIICFQEVENIEAIRILNQRYFNNEYQYSMLIDSYDPRNIDVGILSKFPINSMKSHIDDFNDAGDRIFSRDCLEVELQIKNEPLYLFLNHFKSKLVKRDKDDTDEKYKNKLLKSHTRRLNQAAEVAKIIKEKFKGSYNTALFAVIGDFNDTPFSPWLKPLMDSPHLIDVISRHLPYESRWTYYWKSRSRVSQIDYFLVSKELNKRIEKAIEVDDSFTPYIERRGIGFRKMNAAGDNTLPAEVNYMAYETDEVTAENDDAPATQKQTFRFPRFEEVLANPKNNISDHCPVKIWFKQN</sequence>
<reference evidence="3" key="1">
    <citation type="journal article" date="2019" name="Int. J. Syst. Evol. Microbiol.">
        <title>The Global Catalogue of Microorganisms (GCM) 10K type strain sequencing project: providing services to taxonomists for standard genome sequencing and annotation.</title>
        <authorList>
            <consortium name="The Broad Institute Genomics Platform"/>
            <consortium name="The Broad Institute Genome Sequencing Center for Infectious Disease"/>
            <person name="Wu L."/>
            <person name="Ma J."/>
        </authorList>
    </citation>
    <scope>NUCLEOTIDE SEQUENCE [LARGE SCALE GENOMIC DNA]</scope>
    <source>
        <strain evidence="3">KCTC 52368</strain>
    </source>
</reference>
<keyword evidence="2" id="KW-0378">Hydrolase</keyword>
<dbReference type="GO" id="GO:0004519">
    <property type="term" value="F:endonuclease activity"/>
    <property type="evidence" value="ECO:0007669"/>
    <property type="project" value="UniProtKB-KW"/>
</dbReference>
<proteinExistence type="predicted"/>
<dbReference type="InterPro" id="IPR036691">
    <property type="entry name" value="Endo/exonu/phosph_ase_sf"/>
</dbReference>
<evidence type="ECO:0000259" key="1">
    <source>
        <dbReference type="Pfam" id="PF19580"/>
    </source>
</evidence>
<dbReference type="RefSeq" id="WP_377768456.1">
    <property type="nucleotide sequence ID" value="NZ_JBHULB010000083.1"/>
</dbReference>
<evidence type="ECO:0000313" key="3">
    <source>
        <dbReference type="Proteomes" id="UP001597526"/>
    </source>
</evidence>
<dbReference type="Pfam" id="PF19580">
    <property type="entry name" value="Exo_endo_phos_3"/>
    <property type="match status" value="1"/>
</dbReference>
<keyword evidence="3" id="KW-1185">Reference proteome</keyword>